<keyword evidence="2" id="KW-0677">Repeat</keyword>
<sequence>MSDDYLDPSTVSPEFVKEGADWLAVFNSRVPRVMDVKLKCKFVPNKVICGVKFSTDGKLLAVGLDGAVHLYNIVAEEKIALALEQVAPEGTRNYVRCVALSANGKFLAAGSEDKLVRVWDLQTAQLLYTFSGHKREVYALEFTPDSGTLISGSGDRTIRLWDLSIPPETEQDGRTLAVEEDLSNSNAGIMALAVSPDGMHVASGALDGTVRVWNITADEGKGNAIARWQAHAQGVYSVHFILQGAGLVTGSLDRTLKRWQLEILNGGGDNSCLKTLAGHKDCVLATATLQEGQMLRAASASRDGSVRLWDLKTGETLFSIQGHRNTVTAVDLSTDGNMLVSGSGDGEARIWTYTIY</sequence>
<dbReference type="CDD" id="cd00200">
    <property type="entry name" value="WD40"/>
    <property type="match status" value="1"/>
</dbReference>
<name>A0A4Y9Z935_9AGAM</name>
<feature type="repeat" description="WD" evidence="3">
    <location>
        <begin position="228"/>
        <end position="262"/>
    </location>
</feature>
<gene>
    <name evidence="4" type="ORF">EVG20_g2696</name>
</gene>
<dbReference type="Pfam" id="PF00400">
    <property type="entry name" value="WD40"/>
    <property type="match status" value="7"/>
</dbReference>
<dbReference type="EMBL" id="SEOQ01000109">
    <property type="protein sequence ID" value="TFY70311.1"/>
    <property type="molecule type" value="Genomic_DNA"/>
</dbReference>
<dbReference type="STRING" id="205917.A0A4Y9Z935"/>
<dbReference type="InterPro" id="IPR019775">
    <property type="entry name" value="WD40_repeat_CS"/>
</dbReference>
<dbReference type="InterPro" id="IPR015943">
    <property type="entry name" value="WD40/YVTN_repeat-like_dom_sf"/>
</dbReference>
<protein>
    <submittedName>
        <fullName evidence="4">Uncharacterized protein</fullName>
    </submittedName>
</protein>
<feature type="repeat" description="WD" evidence="3">
    <location>
        <begin position="130"/>
        <end position="164"/>
    </location>
</feature>
<evidence type="ECO:0000256" key="3">
    <source>
        <dbReference type="PROSITE-ProRule" id="PRU00221"/>
    </source>
</evidence>
<dbReference type="Proteomes" id="UP000298327">
    <property type="component" value="Unassembled WGS sequence"/>
</dbReference>
<dbReference type="SUPFAM" id="SSF50978">
    <property type="entry name" value="WD40 repeat-like"/>
    <property type="match status" value="1"/>
</dbReference>
<dbReference type="OrthoDB" id="17410at2759"/>
<dbReference type="PROSITE" id="PS50294">
    <property type="entry name" value="WD_REPEATS_REGION"/>
    <property type="match status" value="5"/>
</dbReference>
<organism evidence="4 5">
    <name type="scientific">Dentipellis fragilis</name>
    <dbReference type="NCBI Taxonomy" id="205917"/>
    <lineage>
        <taxon>Eukaryota</taxon>
        <taxon>Fungi</taxon>
        <taxon>Dikarya</taxon>
        <taxon>Basidiomycota</taxon>
        <taxon>Agaricomycotina</taxon>
        <taxon>Agaricomycetes</taxon>
        <taxon>Russulales</taxon>
        <taxon>Hericiaceae</taxon>
        <taxon>Dentipellis</taxon>
    </lineage>
</organism>
<feature type="repeat" description="WD" evidence="3">
    <location>
        <begin position="182"/>
        <end position="215"/>
    </location>
</feature>
<dbReference type="InterPro" id="IPR036322">
    <property type="entry name" value="WD40_repeat_dom_sf"/>
</dbReference>
<dbReference type="PANTHER" id="PTHR22847">
    <property type="entry name" value="WD40 REPEAT PROTEIN"/>
    <property type="match status" value="1"/>
</dbReference>
<comment type="caution">
    <text evidence="4">The sequence shown here is derived from an EMBL/GenBank/DDBJ whole genome shotgun (WGS) entry which is preliminary data.</text>
</comment>
<feature type="repeat" description="WD" evidence="3">
    <location>
        <begin position="88"/>
        <end position="129"/>
    </location>
</feature>
<dbReference type="InterPro" id="IPR001680">
    <property type="entry name" value="WD40_rpt"/>
</dbReference>
<dbReference type="PANTHER" id="PTHR22847:SF637">
    <property type="entry name" value="WD REPEAT DOMAIN 5B"/>
    <property type="match status" value="1"/>
</dbReference>
<dbReference type="InterPro" id="IPR020472">
    <property type="entry name" value="WD40_PAC1"/>
</dbReference>
<keyword evidence="1 3" id="KW-0853">WD repeat</keyword>
<dbReference type="PROSITE" id="PS50082">
    <property type="entry name" value="WD_REPEATS_2"/>
    <property type="match status" value="6"/>
</dbReference>
<proteinExistence type="predicted"/>
<feature type="repeat" description="WD" evidence="3">
    <location>
        <begin position="320"/>
        <end position="356"/>
    </location>
</feature>
<dbReference type="Gene3D" id="2.130.10.10">
    <property type="entry name" value="YVTN repeat-like/Quinoprotein amine dehydrogenase"/>
    <property type="match status" value="1"/>
</dbReference>
<dbReference type="GO" id="GO:1990234">
    <property type="term" value="C:transferase complex"/>
    <property type="evidence" value="ECO:0007669"/>
    <property type="project" value="UniProtKB-ARBA"/>
</dbReference>
<accession>A0A4Y9Z935</accession>
<evidence type="ECO:0000256" key="1">
    <source>
        <dbReference type="ARBA" id="ARBA00022574"/>
    </source>
</evidence>
<reference evidence="4 5" key="1">
    <citation type="submission" date="2019-02" db="EMBL/GenBank/DDBJ databases">
        <title>Genome sequencing of the rare red list fungi Dentipellis fragilis.</title>
        <authorList>
            <person name="Buettner E."/>
            <person name="Kellner H."/>
        </authorList>
    </citation>
    <scope>NUCLEOTIDE SEQUENCE [LARGE SCALE GENOMIC DNA]</scope>
    <source>
        <strain evidence="4 5">DSM 105465</strain>
    </source>
</reference>
<feature type="repeat" description="WD" evidence="3">
    <location>
        <begin position="276"/>
        <end position="319"/>
    </location>
</feature>
<dbReference type="SMART" id="SM00320">
    <property type="entry name" value="WD40"/>
    <property type="match status" value="7"/>
</dbReference>
<evidence type="ECO:0000256" key="2">
    <source>
        <dbReference type="ARBA" id="ARBA00022737"/>
    </source>
</evidence>
<keyword evidence="5" id="KW-1185">Reference proteome</keyword>
<dbReference type="PRINTS" id="PR00320">
    <property type="entry name" value="GPROTEINBRPT"/>
</dbReference>
<evidence type="ECO:0000313" key="4">
    <source>
        <dbReference type="EMBL" id="TFY70311.1"/>
    </source>
</evidence>
<dbReference type="PROSITE" id="PS00678">
    <property type="entry name" value="WD_REPEATS_1"/>
    <property type="match status" value="4"/>
</dbReference>
<evidence type="ECO:0000313" key="5">
    <source>
        <dbReference type="Proteomes" id="UP000298327"/>
    </source>
</evidence>
<dbReference type="AlphaFoldDB" id="A0A4Y9Z935"/>